<accession>A0A8S5SXE8</accession>
<name>A0A8S5SXE8_9CAUD</name>
<evidence type="ECO:0000313" key="1">
    <source>
        <dbReference type="EMBL" id="DAF55367.1"/>
    </source>
</evidence>
<proteinExistence type="predicted"/>
<organism evidence="1">
    <name type="scientific">Siphoviridae sp. ctZHD14</name>
    <dbReference type="NCBI Taxonomy" id="2827891"/>
    <lineage>
        <taxon>Viruses</taxon>
        <taxon>Duplodnaviria</taxon>
        <taxon>Heunggongvirae</taxon>
        <taxon>Uroviricota</taxon>
        <taxon>Caudoviricetes</taxon>
    </lineage>
</organism>
<dbReference type="EMBL" id="BK032687">
    <property type="protein sequence ID" value="DAF55367.1"/>
    <property type="molecule type" value="Genomic_DNA"/>
</dbReference>
<reference evidence="1" key="1">
    <citation type="journal article" date="2021" name="Proc. Natl. Acad. Sci. U.S.A.">
        <title>A Catalog of Tens of Thousands of Viruses from Human Metagenomes Reveals Hidden Associations with Chronic Diseases.</title>
        <authorList>
            <person name="Tisza M.J."/>
            <person name="Buck C.B."/>
        </authorList>
    </citation>
    <scope>NUCLEOTIDE SEQUENCE</scope>
    <source>
        <strain evidence="1">CtZHD14</strain>
    </source>
</reference>
<sequence length="133" mass="14069">MWLGMSSASLLQIMSGNKNTNTTYALTKYNGVITLSGTDGSVMEVEDSDTTYNDVSSTGIKSGLMTPADKLKLDGIQKGATKVTVDSTLSSTSVNPVQNKVIQSALSNKAASDVITISNKEPTSETCLLWIKI</sequence>
<protein>
    <submittedName>
        <fullName evidence="1">Uncharacterized protein</fullName>
    </submittedName>
</protein>